<dbReference type="Pfam" id="PF13439">
    <property type="entry name" value="Glyco_transf_4"/>
    <property type="match status" value="1"/>
</dbReference>
<dbReference type="PANTHER" id="PTHR12526">
    <property type="entry name" value="GLYCOSYLTRANSFERASE"/>
    <property type="match status" value="1"/>
</dbReference>
<reference evidence="3 4" key="1">
    <citation type="submission" date="2020-12" db="EMBL/GenBank/DDBJ databases">
        <authorList>
            <person name="Lu T."/>
            <person name="Wang Q."/>
            <person name="Han X."/>
        </authorList>
    </citation>
    <scope>NUCLEOTIDE SEQUENCE [LARGE SCALE GENOMIC DNA]</scope>
    <source>
        <strain evidence="3 4">WQ 585</strain>
    </source>
</reference>
<name>A0ABS1EFT7_9BURK</name>
<evidence type="ECO:0000259" key="2">
    <source>
        <dbReference type="Pfam" id="PF13439"/>
    </source>
</evidence>
<dbReference type="EMBL" id="JAENGP010000012">
    <property type="protein sequence ID" value="MBK1781740.1"/>
    <property type="molecule type" value="Genomic_DNA"/>
</dbReference>
<dbReference type="RefSeq" id="WP_200237246.1">
    <property type="nucleotide sequence ID" value="NZ_JAENGP010000012.1"/>
</dbReference>
<organism evidence="3 4">
    <name type="scientific">Advenella mandrilli</name>
    <dbReference type="NCBI Taxonomy" id="2800330"/>
    <lineage>
        <taxon>Bacteria</taxon>
        <taxon>Pseudomonadati</taxon>
        <taxon>Pseudomonadota</taxon>
        <taxon>Betaproteobacteria</taxon>
        <taxon>Burkholderiales</taxon>
        <taxon>Alcaligenaceae</taxon>
    </lineage>
</organism>
<comment type="caution">
    <text evidence="3">The sequence shown here is derived from an EMBL/GenBank/DDBJ whole genome shotgun (WGS) entry which is preliminary data.</text>
</comment>
<dbReference type="InterPro" id="IPR028098">
    <property type="entry name" value="Glyco_trans_4-like_N"/>
</dbReference>
<evidence type="ECO:0000259" key="1">
    <source>
        <dbReference type="Pfam" id="PF00534"/>
    </source>
</evidence>
<dbReference type="PANTHER" id="PTHR12526:SF638">
    <property type="entry name" value="SPORE COAT PROTEIN SA"/>
    <property type="match status" value="1"/>
</dbReference>
<dbReference type="Proteomes" id="UP000635316">
    <property type="component" value="Unassembled WGS sequence"/>
</dbReference>
<feature type="domain" description="Glycosyltransferase subfamily 4-like N-terminal" evidence="2">
    <location>
        <begin position="20"/>
        <end position="178"/>
    </location>
</feature>
<feature type="domain" description="Glycosyl transferase family 1" evidence="1">
    <location>
        <begin position="200"/>
        <end position="354"/>
    </location>
</feature>
<dbReference type="Pfam" id="PF00534">
    <property type="entry name" value="Glycos_transf_1"/>
    <property type="match status" value="1"/>
</dbReference>
<keyword evidence="4" id="KW-1185">Reference proteome</keyword>
<accession>A0ABS1EFT7</accession>
<protein>
    <submittedName>
        <fullName evidence="3">Glycosyltransferase family 4 protein</fullName>
    </submittedName>
</protein>
<dbReference type="SUPFAM" id="SSF53756">
    <property type="entry name" value="UDP-Glycosyltransferase/glycogen phosphorylase"/>
    <property type="match status" value="1"/>
</dbReference>
<dbReference type="InterPro" id="IPR001296">
    <property type="entry name" value="Glyco_trans_1"/>
</dbReference>
<proteinExistence type="predicted"/>
<evidence type="ECO:0000313" key="4">
    <source>
        <dbReference type="Proteomes" id="UP000635316"/>
    </source>
</evidence>
<gene>
    <name evidence="3" type="ORF">JHL22_10975</name>
</gene>
<sequence length="375" mass="41980">MKIVLIGTVSSSIFGFRKLLLQSLVKDGHEVFILTTDLTPDIQQRALDELNVRAEKYTLARTGMNPVTDIRNAWSLYRRLKELQPDCVFCYFSKPVIWGSLAALFAGIKQRYGMLEGLGYYFTHTPKGNTLKKKLVRTAQIGLFHLSLPALRGLVVLNPDDKHDLIEKYHIKQNNVMVLGGIGLDLDEYSYSEPDISQSRFIFVGRLLAEKGINEFLQAAEIVKERHPKSEFIVLGKPDPGNPGSVNQGYLNNLVTKNIVIYPGSVSNVADWLKDSSVFVLPSYREGVPRSTQEAMAIGRPVITTDVPGCRETIRNGENGFMVPPHSAQAVANAMEKFITEPNLLLSMGRRSRELAAENFNADKVNQRLLDFLKL</sequence>
<dbReference type="Gene3D" id="3.40.50.2000">
    <property type="entry name" value="Glycogen Phosphorylase B"/>
    <property type="match status" value="2"/>
</dbReference>
<evidence type="ECO:0000313" key="3">
    <source>
        <dbReference type="EMBL" id="MBK1781740.1"/>
    </source>
</evidence>
<dbReference type="CDD" id="cd03808">
    <property type="entry name" value="GT4_CapM-like"/>
    <property type="match status" value="1"/>
</dbReference>